<reference evidence="2" key="2">
    <citation type="journal article" date="2021" name="Genome Biol. Evol.">
        <title>Developing a high-quality reference genome for a parasitic bivalve with doubly uniparental inheritance (Bivalvia: Unionida).</title>
        <authorList>
            <person name="Smith C.H."/>
        </authorList>
    </citation>
    <scope>NUCLEOTIDE SEQUENCE</scope>
    <source>
        <strain evidence="2">CHS0354</strain>
        <tissue evidence="2">Mantle</tissue>
    </source>
</reference>
<keyword evidence="3" id="KW-1185">Reference proteome</keyword>
<dbReference type="AlphaFoldDB" id="A0AAE0W135"/>
<proteinExistence type="predicted"/>
<evidence type="ECO:0000313" key="3">
    <source>
        <dbReference type="Proteomes" id="UP001195483"/>
    </source>
</evidence>
<dbReference type="Proteomes" id="UP001195483">
    <property type="component" value="Unassembled WGS sequence"/>
</dbReference>
<feature type="chain" id="PRO_5041920235" evidence="1">
    <location>
        <begin position="20"/>
        <end position="79"/>
    </location>
</feature>
<dbReference type="EMBL" id="JAEAOA010001955">
    <property type="protein sequence ID" value="KAK3596430.1"/>
    <property type="molecule type" value="Genomic_DNA"/>
</dbReference>
<name>A0AAE0W135_9BIVA</name>
<evidence type="ECO:0000256" key="1">
    <source>
        <dbReference type="SAM" id="SignalP"/>
    </source>
</evidence>
<reference evidence="2" key="3">
    <citation type="submission" date="2023-05" db="EMBL/GenBank/DDBJ databases">
        <authorList>
            <person name="Smith C.H."/>
        </authorList>
    </citation>
    <scope>NUCLEOTIDE SEQUENCE</scope>
    <source>
        <strain evidence="2">CHS0354</strain>
        <tissue evidence="2">Mantle</tissue>
    </source>
</reference>
<sequence length="79" mass="9512">MRNLTLLLLVLAVCAVAFSKGLRKRRSFTDDDEDKLNELIREIDNGNRDLNELFKNEDNTPNRRLWFRWPRIRWPIGKK</sequence>
<feature type="signal peptide" evidence="1">
    <location>
        <begin position="1"/>
        <end position="19"/>
    </location>
</feature>
<comment type="caution">
    <text evidence="2">The sequence shown here is derived from an EMBL/GenBank/DDBJ whole genome shotgun (WGS) entry which is preliminary data.</text>
</comment>
<evidence type="ECO:0000313" key="2">
    <source>
        <dbReference type="EMBL" id="KAK3596430.1"/>
    </source>
</evidence>
<keyword evidence="1" id="KW-0732">Signal</keyword>
<reference evidence="2" key="1">
    <citation type="journal article" date="2021" name="Genome Biol. Evol.">
        <title>A High-Quality Reference Genome for a Parasitic Bivalve with Doubly Uniparental Inheritance (Bivalvia: Unionida).</title>
        <authorList>
            <person name="Smith C.H."/>
        </authorList>
    </citation>
    <scope>NUCLEOTIDE SEQUENCE</scope>
    <source>
        <strain evidence="2">CHS0354</strain>
    </source>
</reference>
<protein>
    <submittedName>
        <fullName evidence="2">Uncharacterized protein</fullName>
    </submittedName>
</protein>
<organism evidence="2 3">
    <name type="scientific">Potamilus streckersoni</name>
    <dbReference type="NCBI Taxonomy" id="2493646"/>
    <lineage>
        <taxon>Eukaryota</taxon>
        <taxon>Metazoa</taxon>
        <taxon>Spiralia</taxon>
        <taxon>Lophotrochozoa</taxon>
        <taxon>Mollusca</taxon>
        <taxon>Bivalvia</taxon>
        <taxon>Autobranchia</taxon>
        <taxon>Heteroconchia</taxon>
        <taxon>Palaeoheterodonta</taxon>
        <taxon>Unionida</taxon>
        <taxon>Unionoidea</taxon>
        <taxon>Unionidae</taxon>
        <taxon>Ambleminae</taxon>
        <taxon>Lampsilini</taxon>
        <taxon>Potamilus</taxon>
    </lineage>
</organism>
<accession>A0AAE0W135</accession>
<gene>
    <name evidence="2" type="ORF">CHS0354_033393</name>
</gene>